<accession>A0AAW9RBJ1</accession>
<dbReference type="EMBL" id="JAZHOG010000014">
    <property type="protein sequence ID" value="MEJ8569492.1"/>
    <property type="molecule type" value="Genomic_DNA"/>
</dbReference>
<feature type="transmembrane region" description="Helical" evidence="2">
    <location>
        <begin position="50"/>
        <end position="70"/>
    </location>
</feature>
<reference evidence="3 4" key="1">
    <citation type="submission" date="2024-02" db="EMBL/GenBank/DDBJ databases">
        <title>A novel Wenzhouxiangellaceae bacterium, isolated from coastal sediments.</title>
        <authorList>
            <person name="Du Z.-J."/>
            <person name="Ye Y.-Q."/>
            <person name="Zhang X.-Y."/>
        </authorList>
    </citation>
    <scope>NUCLEOTIDE SEQUENCE [LARGE SCALE GENOMIC DNA]</scope>
    <source>
        <strain evidence="3 4">CH-27</strain>
    </source>
</reference>
<evidence type="ECO:0000313" key="4">
    <source>
        <dbReference type="Proteomes" id="UP001359886"/>
    </source>
</evidence>
<keyword evidence="2" id="KW-1133">Transmembrane helix</keyword>
<name>A0AAW9RBJ1_9GAMM</name>
<sequence>MKMHEDDRYWREKLGGLPRRLEPPRDPWERIEARISARSPQSGERQRRRAYWPLAAAAVAVAAIGVALLGGRDTPTVALPDESPPVLAGVGYGVPVQAPGRASAMQGTEREYRAALREFRGTLESASSGSPIGVYLDRGWFALSKAEGELATALRRHPDDPYINERLVQLRTRQVEMLRQMASADLASRRQTI</sequence>
<dbReference type="Proteomes" id="UP001359886">
    <property type="component" value="Unassembled WGS sequence"/>
</dbReference>
<keyword evidence="4" id="KW-1185">Reference proteome</keyword>
<keyword evidence="2" id="KW-0812">Transmembrane</keyword>
<keyword evidence="2" id="KW-0472">Membrane</keyword>
<protein>
    <submittedName>
        <fullName evidence="3">Uncharacterized protein</fullName>
    </submittedName>
</protein>
<feature type="region of interest" description="Disordered" evidence="1">
    <location>
        <begin position="1"/>
        <end position="25"/>
    </location>
</feature>
<proteinExistence type="predicted"/>
<evidence type="ECO:0000313" key="3">
    <source>
        <dbReference type="EMBL" id="MEJ8569492.1"/>
    </source>
</evidence>
<organism evidence="3 4">
    <name type="scientific">Elongatibacter sediminis</name>
    <dbReference type="NCBI Taxonomy" id="3119006"/>
    <lineage>
        <taxon>Bacteria</taxon>
        <taxon>Pseudomonadati</taxon>
        <taxon>Pseudomonadota</taxon>
        <taxon>Gammaproteobacteria</taxon>
        <taxon>Chromatiales</taxon>
        <taxon>Wenzhouxiangellaceae</taxon>
        <taxon>Elongatibacter</taxon>
    </lineage>
</organism>
<evidence type="ECO:0000256" key="2">
    <source>
        <dbReference type="SAM" id="Phobius"/>
    </source>
</evidence>
<evidence type="ECO:0000256" key="1">
    <source>
        <dbReference type="SAM" id="MobiDB-lite"/>
    </source>
</evidence>
<dbReference type="RefSeq" id="WP_354696815.1">
    <property type="nucleotide sequence ID" value="NZ_JAZHOG010000014.1"/>
</dbReference>
<comment type="caution">
    <text evidence="3">The sequence shown here is derived from an EMBL/GenBank/DDBJ whole genome shotgun (WGS) entry which is preliminary data.</text>
</comment>
<dbReference type="AlphaFoldDB" id="A0AAW9RBJ1"/>
<gene>
    <name evidence="3" type="ORF">V3330_17830</name>
</gene>